<evidence type="ECO:0000259" key="3">
    <source>
        <dbReference type="Pfam" id="PF02826"/>
    </source>
</evidence>
<keyword evidence="4" id="KW-0670">Pyruvate</keyword>
<keyword evidence="1" id="KW-0560">Oxidoreductase</keyword>
<dbReference type="GO" id="GO:0051287">
    <property type="term" value="F:NAD binding"/>
    <property type="evidence" value="ECO:0007669"/>
    <property type="project" value="InterPro"/>
</dbReference>
<dbReference type="EMBL" id="CABPSH010000001">
    <property type="protein sequence ID" value="VVD70286.1"/>
    <property type="molecule type" value="Genomic_DNA"/>
</dbReference>
<dbReference type="GO" id="GO:0016491">
    <property type="term" value="F:oxidoreductase activity"/>
    <property type="evidence" value="ECO:0007669"/>
    <property type="project" value="UniProtKB-KW"/>
</dbReference>
<proteinExistence type="predicted"/>
<gene>
    <name evidence="4" type="ORF">PEP31012_00565</name>
</gene>
<dbReference type="SUPFAM" id="SSF51735">
    <property type="entry name" value="NAD(P)-binding Rossmann-fold domains"/>
    <property type="match status" value="1"/>
</dbReference>
<dbReference type="RefSeq" id="WP_150587803.1">
    <property type="nucleotide sequence ID" value="NZ_CABPSH010000001.1"/>
</dbReference>
<name>A0A5E4S3F3_9BURK</name>
<dbReference type="Gene3D" id="3.40.50.720">
    <property type="entry name" value="NAD(P)-binding Rossmann-like Domain"/>
    <property type="match status" value="2"/>
</dbReference>
<dbReference type="OrthoDB" id="9787219at2"/>
<evidence type="ECO:0000256" key="2">
    <source>
        <dbReference type="ARBA" id="ARBA00023027"/>
    </source>
</evidence>
<evidence type="ECO:0000313" key="5">
    <source>
        <dbReference type="Proteomes" id="UP000400981"/>
    </source>
</evidence>
<keyword evidence="2" id="KW-0520">NAD</keyword>
<dbReference type="SUPFAM" id="SSF52283">
    <property type="entry name" value="Formate/glycerate dehydrogenase catalytic domain-like"/>
    <property type="match status" value="1"/>
</dbReference>
<dbReference type="Proteomes" id="UP000400981">
    <property type="component" value="Unassembled WGS sequence"/>
</dbReference>
<dbReference type="InterPro" id="IPR036291">
    <property type="entry name" value="NAD(P)-bd_dom_sf"/>
</dbReference>
<evidence type="ECO:0000256" key="1">
    <source>
        <dbReference type="ARBA" id="ARBA00023002"/>
    </source>
</evidence>
<sequence length="308" mass="34249">MTFLYKADPIRGAEWAELFARKMPELPFRIWPDVGDPRDVRYLAAWQPPEDLATRFPNLEVLFSTGAGTDQFDFSMIPATLPVVRMVESGIIGGMVEYVTLAVLSLHREWRTYLDQQREQNWKVHRVQTASSRRVGVLGLGVLARAVLESLNGFGFSCAGWSRSPQQIEDVECHAGADGLQQFLARTDILICLLPLTEGTRGILSNTLFDKLPRGAAVINVGRGGHLVQEDLLQALDEGQLSSAILDVCEPEPLPQDHPFWTHPKVMLTPHIASMTQPESAVEAMIDNLCRHQVGLPMIGLVDRARGY</sequence>
<feature type="domain" description="D-isomer specific 2-hydroxyacid dehydrogenase NAD-binding" evidence="3">
    <location>
        <begin position="102"/>
        <end position="273"/>
    </location>
</feature>
<organism evidence="4 5">
    <name type="scientific">Pandoraea eparura</name>
    <dbReference type="NCBI Taxonomy" id="2508291"/>
    <lineage>
        <taxon>Bacteria</taxon>
        <taxon>Pseudomonadati</taxon>
        <taxon>Pseudomonadota</taxon>
        <taxon>Betaproteobacteria</taxon>
        <taxon>Burkholderiales</taxon>
        <taxon>Burkholderiaceae</taxon>
        <taxon>Pandoraea</taxon>
    </lineage>
</organism>
<accession>A0A5E4S3F3</accession>
<dbReference type="AlphaFoldDB" id="A0A5E4S3F3"/>
<dbReference type="InterPro" id="IPR006140">
    <property type="entry name" value="D-isomer_DH_NAD-bd"/>
</dbReference>
<protein>
    <submittedName>
        <fullName evidence="4">Gyoxylate/hydroxypyruvate reductase A</fullName>
    </submittedName>
</protein>
<dbReference type="PANTHER" id="PTHR43333:SF1">
    <property type="entry name" value="D-ISOMER SPECIFIC 2-HYDROXYACID DEHYDROGENASE NAD-BINDING DOMAIN-CONTAINING PROTEIN"/>
    <property type="match status" value="1"/>
</dbReference>
<dbReference type="PANTHER" id="PTHR43333">
    <property type="entry name" value="2-HACID_DH_C DOMAIN-CONTAINING PROTEIN"/>
    <property type="match status" value="1"/>
</dbReference>
<evidence type="ECO:0000313" key="4">
    <source>
        <dbReference type="EMBL" id="VVD70286.1"/>
    </source>
</evidence>
<reference evidence="4 5" key="1">
    <citation type="submission" date="2019-08" db="EMBL/GenBank/DDBJ databases">
        <authorList>
            <person name="Peeters C."/>
        </authorList>
    </citation>
    <scope>NUCLEOTIDE SEQUENCE [LARGE SCALE GENOMIC DNA]</scope>
    <source>
        <strain evidence="4 5">LMG 31012</strain>
    </source>
</reference>
<keyword evidence="5" id="KW-1185">Reference proteome</keyword>
<dbReference type="Pfam" id="PF02826">
    <property type="entry name" value="2-Hacid_dh_C"/>
    <property type="match status" value="1"/>
</dbReference>
<dbReference type="CDD" id="cd12164">
    <property type="entry name" value="GDH_like_2"/>
    <property type="match status" value="1"/>
</dbReference>